<evidence type="ECO:0000259" key="1">
    <source>
        <dbReference type="Pfam" id="PF11258"/>
    </source>
</evidence>
<dbReference type="InterPro" id="IPR023158">
    <property type="entry name" value="YerB-like_sf"/>
</dbReference>
<gene>
    <name evidence="3" type="ORF">A2196_02160</name>
</gene>
<name>A0A1F5HC72_9BACT</name>
<proteinExistence type="predicted"/>
<protein>
    <recommendedName>
        <fullName evidence="5">DUF3048 domain-containing protein</fullName>
    </recommendedName>
</protein>
<dbReference type="STRING" id="1797737.A2196_02160"/>
<feature type="domain" description="DUF3048" evidence="2">
    <location>
        <begin position="254"/>
        <end position="364"/>
    </location>
</feature>
<dbReference type="InterPro" id="IPR035328">
    <property type="entry name" value="DUF3048_C"/>
</dbReference>
<accession>A0A1F5HC72</accession>
<evidence type="ECO:0000259" key="2">
    <source>
        <dbReference type="Pfam" id="PF17479"/>
    </source>
</evidence>
<feature type="domain" description="DUF3048" evidence="1">
    <location>
        <begin position="73"/>
        <end position="213"/>
    </location>
</feature>
<dbReference type="AlphaFoldDB" id="A0A1F5HC72"/>
<evidence type="ECO:0008006" key="5">
    <source>
        <dbReference type="Google" id="ProtNLM"/>
    </source>
</evidence>
<reference evidence="3 4" key="1">
    <citation type="journal article" date="2016" name="Nat. Commun.">
        <title>Thousands of microbial genomes shed light on interconnected biogeochemical processes in an aquifer system.</title>
        <authorList>
            <person name="Anantharaman K."/>
            <person name="Brown C.T."/>
            <person name="Hug L.A."/>
            <person name="Sharon I."/>
            <person name="Castelle C.J."/>
            <person name="Probst A.J."/>
            <person name="Thomas B.C."/>
            <person name="Singh A."/>
            <person name="Wilkins M.J."/>
            <person name="Karaoz U."/>
            <person name="Brodie E.L."/>
            <person name="Williams K.H."/>
            <person name="Hubbard S.S."/>
            <person name="Banfield J.F."/>
        </authorList>
    </citation>
    <scope>NUCLEOTIDE SEQUENCE [LARGE SCALE GENOMIC DNA]</scope>
</reference>
<dbReference type="Pfam" id="PF11258">
    <property type="entry name" value="DUF3048"/>
    <property type="match status" value="1"/>
</dbReference>
<dbReference type="Gene3D" id="3.50.90.10">
    <property type="entry name" value="YerB-like"/>
    <property type="match status" value="1"/>
</dbReference>
<organism evidence="3 4">
    <name type="scientific">Candidatus Curtissbacteria bacterium RIFOXYA1_FULL_41_14</name>
    <dbReference type="NCBI Taxonomy" id="1797737"/>
    <lineage>
        <taxon>Bacteria</taxon>
        <taxon>Candidatus Curtissiibacteriota</taxon>
    </lineage>
</organism>
<dbReference type="Proteomes" id="UP000176751">
    <property type="component" value="Unassembled WGS sequence"/>
</dbReference>
<evidence type="ECO:0000313" key="4">
    <source>
        <dbReference type="Proteomes" id="UP000176751"/>
    </source>
</evidence>
<comment type="caution">
    <text evidence="3">The sequence shown here is derived from an EMBL/GenBank/DDBJ whole genome shotgun (WGS) entry which is preliminary data.</text>
</comment>
<dbReference type="Pfam" id="PF17479">
    <property type="entry name" value="DUF3048_C"/>
    <property type="match status" value="1"/>
</dbReference>
<dbReference type="EMBL" id="MFCA01000025">
    <property type="protein sequence ID" value="OGE01666.1"/>
    <property type="molecule type" value="Genomic_DNA"/>
</dbReference>
<evidence type="ECO:0000313" key="3">
    <source>
        <dbReference type="EMBL" id="OGE01666.1"/>
    </source>
</evidence>
<dbReference type="InterPro" id="IPR021416">
    <property type="entry name" value="DUF3048_N"/>
</dbReference>
<dbReference type="SUPFAM" id="SSF159774">
    <property type="entry name" value="YerB-like"/>
    <property type="match status" value="1"/>
</dbReference>
<sequence length="375" mass="42188">MNKKKLLLVLIGILVLYFASAGLSYMVFNAVLKGPVNIVTPFGSLTDVTSGNEEGVKDRPCPLNGALYTKNREQKWQERRPLGVMVENHVDARPTLGLSRADVIYEAVAEGGITRFLAVYLCQDAGDIAPVRSARTYFLDWVSEYNALYAHVGGANTPGPADALGQIRQYGILDMDQFGLGFPTFWRGTDKLAPHNVHSTTQKLWEAASERKFGPEDEEGVRWDKNFIEWKFKDDASLEARGDQKPVIVPFWQQSSDYTVTWNYDKQANLYRRTHQNVAQNDPITNEQLSAKNMIVQFQIEKTANDGYPDGHLLYGTTGTGNALVFLDGQVIKGKWVKKDRISRTQFVDAQGKEIQLNRGMIWIETVPVDSDIEY</sequence>